<feature type="region of interest" description="Disordered" evidence="1">
    <location>
        <begin position="1"/>
        <end position="45"/>
    </location>
</feature>
<feature type="compositionally biased region" description="Acidic residues" evidence="1">
    <location>
        <begin position="218"/>
        <end position="238"/>
    </location>
</feature>
<reference evidence="4" key="1">
    <citation type="journal article" date="2019" name="Int. J. Syst. Evol. Microbiol.">
        <title>The Global Catalogue of Microorganisms (GCM) 10K type strain sequencing project: providing services to taxonomists for standard genome sequencing and annotation.</title>
        <authorList>
            <consortium name="The Broad Institute Genomics Platform"/>
            <consortium name="The Broad Institute Genome Sequencing Center for Infectious Disease"/>
            <person name="Wu L."/>
            <person name="Ma J."/>
        </authorList>
    </citation>
    <scope>NUCLEOTIDE SEQUENCE [LARGE SCALE GENOMIC DNA]</scope>
    <source>
        <strain evidence="4">IBRC-M 10906</strain>
    </source>
</reference>
<dbReference type="Proteomes" id="UP001597478">
    <property type="component" value="Unassembled WGS sequence"/>
</dbReference>
<keyword evidence="4" id="KW-1185">Reference proteome</keyword>
<feature type="compositionally biased region" description="Low complexity" evidence="1">
    <location>
        <begin position="9"/>
        <end position="45"/>
    </location>
</feature>
<dbReference type="EMBL" id="JBHUOF010000049">
    <property type="protein sequence ID" value="MFD2802658.1"/>
    <property type="molecule type" value="Genomic_DNA"/>
</dbReference>
<comment type="caution">
    <text evidence="3">The sequence shown here is derived from an EMBL/GenBank/DDBJ whole genome shotgun (WGS) entry which is preliminary data.</text>
</comment>
<protein>
    <recommendedName>
        <fullName evidence="5">DUF4878 domain-containing protein</fullName>
    </recommendedName>
</protein>
<sequence length="343" mass="35431">MTYPPQPGQPYGQQPDPYGQGGYPQQSAYPQQPGGYPQQGGYPQGAYAQQAGYQQYGYPQGGGFGPQPPKKKTGLWVGIAVAVVVALGALAVTAFWAPGFLVGDDENAASDPKTVAQQVIDGINAKDAAGLRKLTCPNAEQDLQEVIGMVGQVSDAKLTGEVRQISDSKATASASVKVQGSEIQAESMFAKNGESWCWQSLSLGSMGGLDDTGGDSSATDDADATETSESESSSEAESQEGSGSGTGITQPQQAVDQFIQAINAGDKNAAMSVVCAAEADFAETDVDELIDGKAQVQAGPLGDGTYYIEAPMTGTVGGRQLQDASVNVENFDGAGWCVSIIFL</sequence>
<evidence type="ECO:0000256" key="2">
    <source>
        <dbReference type="SAM" id="Phobius"/>
    </source>
</evidence>
<evidence type="ECO:0000313" key="3">
    <source>
        <dbReference type="EMBL" id="MFD2802658.1"/>
    </source>
</evidence>
<keyword evidence="2" id="KW-0472">Membrane</keyword>
<gene>
    <name evidence="3" type="ORF">ACFS2C_25030</name>
</gene>
<organism evidence="3 4">
    <name type="scientific">Prauserella oleivorans</name>
    <dbReference type="NCBI Taxonomy" id="1478153"/>
    <lineage>
        <taxon>Bacteria</taxon>
        <taxon>Bacillati</taxon>
        <taxon>Actinomycetota</taxon>
        <taxon>Actinomycetes</taxon>
        <taxon>Pseudonocardiales</taxon>
        <taxon>Pseudonocardiaceae</taxon>
        <taxon>Prauserella</taxon>
    </lineage>
</organism>
<proteinExistence type="predicted"/>
<name>A0ABW5WJE3_9PSEU</name>
<evidence type="ECO:0000313" key="4">
    <source>
        <dbReference type="Proteomes" id="UP001597478"/>
    </source>
</evidence>
<evidence type="ECO:0000256" key="1">
    <source>
        <dbReference type="SAM" id="MobiDB-lite"/>
    </source>
</evidence>
<feature type="transmembrane region" description="Helical" evidence="2">
    <location>
        <begin position="75"/>
        <end position="97"/>
    </location>
</feature>
<dbReference type="RefSeq" id="WP_377396223.1">
    <property type="nucleotide sequence ID" value="NZ_JBHSAN010000054.1"/>
</dbReference>
<keyword evidence="2" id="KW-0812">Transmembrane</keyword>
<evidence type="ECO:0008006" key="5">
    <source>
        <dbReference type="Google" id="ProtNLM"/>
    </source>
</evidence>
<accession>A0ABW5WJE3</accession>
<feature type="region of interest" description="Disordered" evidence="1">
    <location>
        <begin position="208"/>
        <end position="249"/>
    </location>
</feature>
<keyword evidence="2" id="KW-1133">Transmembrane helix</keyword>